<organism evidence="2">
    <name type="scientific">Timema poppense</name>
    <name type="common">Walking stick</name>
    <dbReference type="NCBI Taxonomy" id="170557"/>
    <lineage>
        <taxon>Eukaryota</taxon>
        <taxon>Metazoa</taxon>
        <taxon>Ecdysozoa</taxon>
        <taxon>Arthropoda</taxon>
        <taxon>Hexapoda</taxon>
        <taxon>Insecta</taxon>
        <taxon>Pterygota</taxon>
        <taxon>Neoptera</taxon>
        <taxon>Polyneoptera</taxon>
        <taxon>Phasmatodea</taxon>
        <taxon>Timematodea</taxon>
        <taxon>Timematoidea</taxon>
        <taxon>Timematidae</taxon>
        <taxon>Timema</taxon>
    </lineage>
</organism>
<evidence type="ECO:0000313" key="2">
    <source>
        <dbReference type="EMBL" id="CAD7411313.1"/>
    </source>
</evidence>
<feature type="compositionally biased region" description="Low complexity" evidence="1">
    <location>
        <begin position="31"/>
        <end position="40"/>
    </location>
</feature>
<dbReference type="EMBL" id="OD005282">
    <property type="protein sequence ID" value="CAD7411313.1"/>
    <property type="molecule type" value="Genomic_DNA"/>
</dbReference>
<name>A0A7R9H841_TIMPO</name>
<accession>A0A7R9H841</accession>
<dbReference type="AlphaFoldDB" id="A0A7R9H841"/>
<evidence type="ECO:0000256" key="1">
    <source>
        <dbReference type="SAM" id="MobiDB-lite"/>
    </source>
</evidence>
<gene>
    <name evidence="2" type="ORF">TPSB3V08_LOCUS7814</name>
</gene>
<feature type="compositionally biased region" description="Basic and acidic residues" evidence="1">
    <location>
        <begin position="56"/>
        <end position="81"/>
    </location>
</feature>
<reference evidence="2" key="1">
    <citation type="submission" date="2020-11" db="EMBL/GenBank/DDBJ databases">
        <authorList>
            <person name="Tran Van P."/>
        </authorList>
    </citation>
    <scope>NUCLEOTIDE SEQUENCE</scope>
</reference>
<feature type="compositionally biased region" description="Polar residues" evidence="1">
    <location>
        <begin position="1"/>
        <end position="12"/>
    </location>
</feature>
<proteinExistence type="predicted"/>
<protein>
    <submittedName>
        <fullName evidence="2">Uncharacterized protein</fullName>
    </submittedName>
</protein>
<sequence>MENSKYGSSKGNYDSARYNHERMRDSPNGNSYRSDSPDSQSPRDRNYQAKSSYLQKIREKERETRDYKSRDKYSGRERWVL</sequence>
<feature type="region of interest" description="Disordered" evidence="1">
    <location>
        <begin position="1"/>
        <end position="81"/>
    </location>
</feature>